<evidence type="ECO:0000256" key="3">
    <source>
        <dbReference type="ARBA" id="ARBA00022679"/>
    </source>
</evidence>
<evidence type="ECO:0000256" key="13">
    <source>
        <dbReference type="SAM" id="SignalP"/>
    </source>
</evidence>
<keyword evidence="12" id="KW-0812">Transmembrane</keyword>
<dbReference type="Pfam" id="PF07714">
    <property type="entry name" value="PK_Tyr_Ser-Thr"/>
    <property type="match status" value="1"/>
</dbReference>
<dbReference type="CDD" id="cd00028">
    <property type="entry name" value="B_lectin"/>
    <property type="match status" value="1"/>
</dbReference>
<comment type="catalytic activity">
    <reaction evidence="11">
        <text>L-seryl-[protein] + ATP = O-phospho-L-seryl-[protein] + ADP + H(+)</text>
        <dbReference type="Rhea" id="RHEA:17989"/>
        <dbReference type="Rhea" id="RHEA-COMP:9863"/>
        <dbReference type="Rhea" id="RHEA-COMP:11604"/>
        <dbReference type="ChEBI" id="CHEBI:15378"/>
        <dbReference type="ChEBI" id="CHEBI:29999"/>
        <dbReference type="ChEBI" id="CHEBI:30616"/>
        <dbReference type="ChEBI" id="CHEBI:83421"/>
        <dbReference type="ChEBI" id="CHEBI:456216"/>
        <dbReference type="EC" id="2.7.11.1"/>
    </reaction>
</comment>
<organism evidence="17 18">
    <name type="scientific">Nelumbo nucifera</name>
    <name type="common">Sacred lotus</name>
    <dbReference type="NCBI Taxonomy" id="4432"/>
    <lineage>
        <taxon>Eukaryota</taxon>
        <taxon>Viridiplantae</taxon>
        <taxon>Streptophyta</taxon>
        <taxon>Embryophyta</taxon>
        <taxon>Tracheophyta</taxon>
        <taxon>Spermatophyta</taxon>
        <taxon>Magnoliopsida</taxon>
        <taxon>Proteales</taxon>
        <taxon>Nelumbonaceae</taxon>
        <taxon>Nelumbo</taxon>
    </lineage>
</organism>
<evidence type="ECO:0000259" key="15">
    <source>
        <dbReference type="PROSITE" id="PS50927"/>
    </source>
</evidence>
<evidence type="ECO:0000256" key="4">
    <source>
        <dbReference type="ARBA" id="ARBA00022729"/>
    </source>
</evidence>
<evidence type="ECO:0000256" key="5">
    <source>
        <dbReference type="ARBA" id="ARBA00022741"/>
    </source>
</evidence>
<dbReference type="GO" id="GO:0004674">
    <property type="term" value="F:protein serine/threonine kinase activity"/>
    <property type="evidence" value="ECO:0007669"/>
    <property type="project" value="UniProtKB-KW"/>
</dbReference>
<dbReference type="EC" id="2.7.11.1" evidence="1"/>
<dbReference type="FunFam" id="1.10.510.10:FF:001019">
    <property type="entry name" value="G-type lectin S-receptor-like serine/threonine-protein kinase B120"/>
    <property type="match status" value="1"/>
</dbReference>
<dbReference type="Gene3D" id="2.90.10.10">
    <property type="entry name" value="Bulb-type lectin domain"/>
    <property type="match status" value="1"/>
</dbReference>
<keyword evidence="2" id="KW-0723">Serine/threonine-protein kinase</keyword>
<keyword evidence="12" id="KW-1133">Transmembrane helix</keyword>
<dbReference type="SMART" id="SM00473">
    <property type="entry name" value="PAN_AP"/>
    <property type="match status" value="1"/>
</dbReference>
<protein>
    <recommendedName>
        <fullName evidence="1">non-specific serine/threonine protein kinase</fullName>
        <ecNumber evidence="1">2.7.11.1</ecNumber>
    </recommendedName>
</protein>
<evidence type="ECO:0000256" key="6">
    <source>
        <dbReference type="ARBA" id="ARBA00022777"/>
    </source>
</evidence>
<dbReference type="InterPro" id="IPR001480">
    <property type="entry name" value="Bulb-type_lectin_dom"/>
</dbReference>
<reference evidence="18" key="1">
    <citation type="submission" date="2025-08" db="UniProtKB">
        <authorList>
            <consortium name="RefSeq"/>
        </authorList>
    </citation>
    <scope>IDENTIFICATION</scope>
</reference>
<keyword evidence="12" id="KW-0472">Membrane</keyword>
<dbReference type="InterPro" id="IPR008271">
    <property type="entry name" value="Ser/Thr_kinase_AS"/>
</dbReference>
<dbReference type="KEGG" id="nnu:104585757"/>
<dbReference type="AlphaFoldDB" id="A0A1U8QBD9"/>
<dbReference type="SUPFAM" id="SSF56112">
    <property type="entry name" value="Protein kinase-like (PK-like)"/>
    <property type="match status" value="1"/>
</dbReference>
<feature type="transmembrane region" description="Helical" evidence="12">
    <location>
        <begin position="449"/>
        <end position="468"/>
    </location>
</feature>
<dbReference type="SMART" id="SM00108">
    <property type="entry name" value="B_lectin"/>
    <property type="match status" value="1"/>
</dbReference>
<dbReference type="InterPro" id="IPR036426">
    <property type="entry name" value="Bulb-type_lectin_dom_sf"/>
</dbReference>
<feature type="domain" description="Bulb-type lectin" evidence="15">
    <location>
        <begin position="35"/>
        <end position="162"/>
    </location>
</feature>
<dbReference type="PROSITE" id="PS00108">
    <property type="entry name" value="PROTEIN_KINASE_ST"/>
    <property type="match status" value="1"/>
</dbReference>
<dbReference type="InterPro" id="IPR003609">
    <property type="entry name" value="Pan_app"/>
</dbReference>
<evidence type="ECO:0000256" key="11">
    <source>
        <dbReference type="ARBA" id="ARBA00048679"/>
    </source>
</evidence>
<dbReference type="InterPro" id="IPR000858">
    <property type="entry name" value="S_locus_glycoprot_dom"/>
</dbReference>
<dbReference type="InParanoid" id="A0A1U8QBD9"/>
<accession>A0A1U8QBD9</accession>
<dbReference type="Gene3D" id="3.30.200.20">
    <property type="entry name" value="Phosphorylase Kinase, domain 1"/>
    <property type="match status" value="1"/>
</dbReference>
<evidence type="ECO:0000259" key="14">
    <source>
        <dbReference type="PROSITE" id="PS50011"/>
    </source>
</evidence>
<dbReference type="RefSeq" id="XP_019056099.1">
    <property type="nucleotide sequence ID" value="XM_019200554.1"/>
</dbReference>
<dbReference type="InterPro" id="IPR001245">
    <property type="entry name" value="Ser-Thr/Tyr_kinase_cat_dom"/>
</dbReference>
<dbReference type="InterPro" id="IPR000719">
    <property type="entry name" value="Prot_kinase_dom"/>
</dbReference>
<name>A0A1U8QBD9_NELNU</name>
<keyword evidence="8" id="KW-1015">Disulfide bond</keyword>
<keyword evidence="4 13" id="KW-0732">Signal</keyword>
<dbReference type="GeneID" id="104585757"/>
<sequence length="687" mass="76653">MGIRELKEESMGWPSLLVSLFMLWSSLLLPCSGNKDRLTVGKTISGNQTIISAGETFALGFFSPGNSTNRYLGIWYNNIPVKTVVWVANREAPLSLPEDSSGVFTISDNGNLVVLDGNGRIVWSSNVSAADMDKKNTFGLLMDSSNLVLRQSSDQSDLWRSFDYPSDTALPGMKLSSNVKTGQSIHLTSWKNEVDPAPGEFLLEVNRGMAIRRGPNLFARTDWDGNPSIGSLLKVGNYAFYLTVTINDEGVNVTFTLSQLSVFSRFVLNQNGRVELMSWFNKEWMTLWSAPEKECDFYGRCGPNASCYQNSSSSICKCLDGFKPKVDSEWDIGNWSGGCIRRKELSCSSNGFLRVDVMKLPYAYHLITIRNSSVTECETECKRNCSCTDYAFRKYENGAASRCLNWFGDFDDLVQDDINGKDFYVRLDGSELVGTPEANNFMDKNRVRVIISISAASSALLLIGAFVYSLRRRLTEHAVGGSDTSVVEIIYKESEVLASETNSPELSSFSLSTLRVLTDNFSVTNKLGEGGFGPVYKGSLLDGQEVAIKRLSEKSEQGFEEFMNGLKLIAKLQHRNLVRLVGFCIEEKEKILIYEYMPNKSLDKFLFGPTKDSELDWNTRFDIIEGIAQGLLYLHEHSRLKVIHRDLKASNILLDGDMKPKISDFATARIFGINQTEANTCRLVGTL</sequence>
<evidence type="ECO:0000313" key="18">
    <source>
        <dbReference type="RefSeq" id="XP_019056099.1"/>
    </source>
</evidence>
<keyword evidence="7" id="KW-0067">ATP-binding</keyword>
<comment type="catalytic activity">
    <reaction evidence="10">
        <text>L-threonyl-[protein] + ATP = O-phospho-L-threonyl-[protein] + ADP + H(+)</text>
        <dbReference type="Rhea" id="RHEA:46608"/>
        <dbReference type="Rhea" id="RHEA-COMP:11060"/>
        <dbReference type="Rhea" id="RHEA-COMP:11605"/>
        <dbReference type="ChEBI" id="CHEBI:15378"/>
        <dbReference type="ChEBI" id="CHEBI:30013"/>
        <dbReference type="ChEBI" id="CHEBI:30616"/>
        <dbReference type="ChEBI" id="CHEBI:61977"/>
        <dbReference type="ChEBI" id="CHEBI:456216"/>
        <dbReference type="EC" id="2.7.11.1"/>
    </reaction>
</comment>
<evidence type="ECO:0000256" key="9">
    <source>
        <dbReference type="ARBA" id="ARBA00023180"/>
    </source>
</evidence>
<dbReference type="SUPFAM" id="SSF51110">
    <property type="entry name" value="alpha-D-mannose-specific plant lectins"/>
    <property type="match status" value="1"/>
</dbReference>
<gene>
    <name evidence="18" type="primary">LOC104585757</name>
</gene>
<feature type="domain" description="Apple" evidence="16">
    <location>
        <begin position="347"/>
        <end position="428"/>
    </location>
</feature>
<dbReference type="OMA" id="FAWLKMK"/>
<keyword evidence="17" id="KW-1185">Reference proteome</keyword>
<dbReference type="CDD" id="cd00053">
    <property type="entry name" value="EGF"/>
    <property type="match status" value="1"/>
</dbReference>
<keyword evidence="6" id="KW-0418">Kinase</keyword>
<dbReference type="PROSITE" id="PS50948">
    <property type="entry name" value="PAN"/>
    <property type="match status" value="1"/>
</dbReference>
<feature type="domain" description="Protein kinase" evidence="14">
    <location>
        <begin position="521"/>
        <end position="687"/>
    </location>
</feature>
<dbReference type="Pfam" id="PF00954">
    <property type="entry name" value="S_locus_glycop"/>
    <property type="match status" value="1"/>
</dbReference>
<dbReference type="GO" id="GO:0048544">
    <property type="term" value="P:recognition of pollen"/>
    <property type="evidence" value="ECO:0007669"/>
    <property type="project" value="InterPro"/>
</dbReference>
<dbReference type="Gene3D" id="1.10.510.10">
    <property type="entry name" value="Transferase(Phosphotransferase) domain 1"/>
    <property type="match status" value="1"/>
</dbReference>
<keyword evidence="5" id="KW-0547">Nucleotide-binding</keyword>
<dbReference type="InterPro" id="IPR011009">
    <property type="entry name" value="Kinase-like_dom_sf"/>
</dbReference>
<dbReference type="PROSITE" id="PS50011">
    <property type="entry name" value="PROTEIN_KINASE_DOM"/>
    <property type="match status" value="1"/>
</dbReference>
<evidence type="ECO:0000256" key="2">
    <source>
        <dbReference type="ARBA" id="ARBA00022527"/>
    </source>
</evidence>
<dbReference type="Proteomes" id="UP000189703">
    <property type="component" value="Unplaced"/>
</dbReference>
<proteinExistence type="predicted"/>
<evidence type="ECO:0000256" key="12">
    <source>
        <dbReference type="SAM" id="Phobius"/>
    </source>
</evidence>
<dbReference type="FunFam" id="3.30.200.20:FF:000195">
    <property type="entry name" value="G-type lectin S-receptor-like serine/threonine-protein kinase"/>
    <property type="match status" value="1"/>
</dbReference>
<evidence type="ECO:0000256" key="7">
    <source>
        <dbReference type="ARBA" id="ARBA00022840"/>
    </source>
</evidence>
<dbReference type="PROSITE" id="PS50927">
    <property type="entry name" value="BULB_LECTIN"/>
    <property type="match status" value="1"/>
</dbReference>
<evidence type="ECO:0000256" key="8">
    <source>
        <dbReference type="ARBA" id="ARBA00023157"/>
    </source>
</evidence>
<feature type="chain" id="PRO_5010570193" description="non-specific serine/threonine protein kinase" evidence="13">
    <location>
        <begin position="34"/>
        <end position="687"/>
    </location>
</feature>
<dbReference type="OrthoDB" id="4062651at2759"/>
<dbReference type="PANTHER" id="PTHR32444">
    <property type="entry name" value="BULB-TYPE LECTIN DOMAIN-CONTAINING PROTEIN"/>
    <property type="match status" value="1"/>
</dbReference>
<dbReference type="eggNOG" id="ENOG502QPYW">
    <property type="taxonomic scope" value="Eukaryota"/>
</dbReference>
<dbReference type="Pfam" id="PF08276">
    <property type="entry name" value="PAN_2"/>
    <property type="match status" value="1"/>
</dbReference>
<feature type="signal peptide" evidence="13">
    <location>
        <begin position="1"/>
        <end position="33"/>
    </location>
</feature>
<dbReference type="FunFam" id="2.90.10.10:FF:000001">
    <property type="entry name" value="G-type lectin S-receptor-like serine/threonine-protein kinase"/>
    <property type="match status" value="1"/>
</dbReference>
<dbReference type="CDD" id="cd01098">
    <property type="entry name" value="PAN_AP_plant"/>
    <property type="match status" value="1"/>
</dbReference>
<dbReference type="GO" id="GO:0005524">
    <property type="term" value="F:ATP binding"/>
    <property type="evidence" value="ECO:0007669"/>
    <property type="project" value="UniProtKB-KW"/>
</dbReference>
<dbReference type="Pfam" id="PF01453">
    <property type="entry name" value="B_lectin"/>
    <property type="match status" value="1"/>
</dbReference>
<dbReference type="SMART" id="SM00220">
    <property type="entry name" value="S_TKc"/>
    <property type="match status" value="1"/>
</dbReference>
<evidence type="ECO:0000256" key="1">
    <source>
        <dbReference type="ARBA" id="ARBA00012513"/>
    </source>
</evidence>
<keyword evidence="3" id="KW-0808">Transferase</keyword>
<evidence type="ECO:0000313" key="17">
    <source>
        <dbReference type="Proteomes" id="UP000189703"/>
    </source>
</evidence>
<evidence type="ECO:0000259" key="16">
    <source>
        <dbReference type="PROSITE" id="PS50948"/>
    </source>
</evidence>
<evidence type="ECO:0000256" key="10">
    <source>
        <dbReference type="ARBA" id="ARBA00047899"/>
    </source>
</evidence>
<dbReference type="PANTHER" id="PTHR32444:SF242">
    <property type="entry name" value="G-TYPE LECTIN S-RECEPTOR-LIKE SERINE_THREONINE-PROTEIN KINASE RKS1"/>
    <property type="match status" value="1"/>
</dbReference>
<keyword evidence="9" id="KW-0325">Glycoprotein</keyword>